<dbReference type="STRING" id="1789224.BFG52_14715"/>
<dbReference type="Proteomes" id="UP000093391">
    <property type="component" value="Chromosome"/>
</dbReference>
<keyword evidence="2" id="KW-1185">Reference proteome</keyword>
<reference evidence="1 2" key="1">
    <citation type="submission" date="2016-08" db="EMBL/GenBank/DDBJ databases">
        <authorList>
            <person name="Seilhamer J.J."/>
        </authorList>
    </citation>
    <scope>NUCLEOTIDE SEQUENCE [LARGE SCALE GENOMIC DNA]</scope>
    <source>
        <strain evidence="1 2">BRTC-1</strain>
    </source>
</reference>
<accession>A0A1B2M2R1</accession>
<sequence length="204" mass="23968">MLICKFKKVPDFITIETKLKSYEGFLALDNKEKLNKILLEYLNNISNKNIEIYLIARELNLIGHPKMIDFKGALGSKNLLNYNKNKIYSEKFYLNTELCFFDIVQYNPNSSENTELFNLGYNTDLCFIKVQDQYVFFLNFLDSSYGLLFLNNSFNLSKNYDEIDIIEAEKFYNDFHGNIQGMLDYITFLNLDPNSKQVIKNINN</sequence>
<protein>
    <submittedName>
        <fullName evidence="1">Uncharacterized protein</fullName>
    </submittedName>
</protein>
<organism evidence="1 2">
    <name type="scientific">Acinetobacter larvae</name>
    <dbReference type="NCBI Taxonomy" id="1789224"/>
    <lineage>
        <taxon>Bacteria</taxon>
        <taxon>Pseudomonadati</taxon>
        <taxon>Pseudomonadota</taxon>
        <taxon>Gammaproteobacteria</taxon>
        <taxon>Moraxellales</taxon>
        <taxon>Moraxellaceae</taxon>
        <taxon>Acinetobacter</taxon>
    </lineage>
</organism>
<evidence type="ECO:0000313" key="2">
    <source>
        <dbReference type="Proteomes" id="UP000093391"/>
    </source>
</evidence>
<gene>
    <name evidence="1" type="ORF">BFG52_14715</name>
</gene>
<dbReference type="EMBL" id="CP016895">
    <property type="protein sequence ID" value="AOA59474.1"/>
    <property type="molecule type" value="Genomic_DNA"/>
</dbReference>
<dbReference type="AlphaFoldDB" id="A0A1B2M2R1"/>
<dbReference type="RefSeq" id="WP_067557888.1">
    <property type="nucleotide sequence ID" value="NZ_CP016895.1"/>
</dbReference>
<proteinExistence type="predicted"/>
<dbReference type="KEGG" id="ala:BFG52_14715"/>
<name>A0A1B2M2R1_9GAMM</name>
<evidence type="ECO:0000313" key="1">
    <source>
        <dbReference type="EMBL" id="AOA59474.1"/>
    </source>
</evidence>